<name>A0A443HYY2_BYSSP</name>
<dbReference type="VEuPathDB" id="FungiDB:C8Q69DRAFT_214261"/>
<reference evidence="3 4" key="1">
    <citation type="journal article" date="2018" name="Front. Microbiol.">
        <title>Genomic and genetic insights into a cosmopolitan fungus, Paecilomyces variotii (Eurotiales).</title>
        <authorList>
            <person name="Urquhart A.S."/>
            <person name="Mondo S.J."/>
            <person name="Makela M.R."/>
            <person name="Hane J.K."/>
            <person name="Wiebenga A."/>
            <person name="He G."/>
            <person name="Mihaltcheva S."/>
            <person name="Pangilinan J."/>
            <person name="Lipzen A."/>
            <person name="Barry K."/>
            <person name="de Vries R.P."/>
            <person name="Grigoriev I.V."/>
            <person name="Idnurm A."/>
        </authorList>
    </citation>
    <scope>NUCLEOTIDE SEQUENCE [LARGE SCALE GENOMIC DNA]</scope>
    <source>
        <strain evidence="3 4">CBS 101075</strain>
    </source>
</reference>
<dbReference type="EMBL" id="RCNU01000003">
    <property type="protein sequence ID" value="RWQ97049.1"/>
    <property type="molecule type" value="Genomic_DNA"/>
</dbReference>
<feature type="region of interest" description="Disordered" evidence="1">
    <location>
        <begin position="172"/>
        <end position="193"/>
    </location>
</feature>
<feature type="compositionally biased region" description="Polar residues" evidence="1">
    <location>
        <begin position="179"/>
        <end position="189"/>
    </location>
</feature>
<comment type="caution">
    <text evidence="3">The sequence shown here is derived from an EMBL/GenBank/DDBJ whole genome shotgun (WGS) entry which is preliminary data.</text>
</comment>
<evidence type="ECO:0000256" key="1">
    <source>
        <dbReference type="SAM" id="MobiDB-lite"/>
    </source>
</evidence>
<proteinExistence type="predicted"/>
<evidence type="ECO:0000313" key="4">
    <source>
        <dbReference type="Proteomes" id="UP000283841"/>
    </source>
</evidence>
<dbReference type="GeneID" id="39595500"/>
<gene>
    <name evidence="3" type="ORF">C8Q69DRAFT_214261</name>
</gene>
<protein>
    <submittedName>
        <fullName evidence="3">Uncharacterized protein</fullName>
    </submittedName>
</protein>
<dbReference type="AlphaFoldDB" id="A0A443HYY2"/>
<feature type="transmembrane region" description="Helical" evidence="2">
    <location>
        <begin position="9"/>
        <end position="32"/>
    </location>
</feature>
<sequence length="401" mass="43030">MVSISLSSIFLGPLVVLISIPLLLSACVTIYFSVLTLYLRAFVVYLKLLYAIVTSFFAFPTSSSSLLNFSASGATTPNVSRSKGLKNSSASLESFLQSSEFGPRLQSHQSLRSGNKPQQGNATLLSEDGILRNYHLQLISSTRRQSYYRGDASFPEGFLGLTTGDANRDFEGLGGWRSLPSTEGSQSINDDPDERAWLSINNRLELPSRLPSIESSASDTKAKHHKRSATTSALTNDGGASATGSSLKVRNASNSTSSVDLRPQFSSPNLVPEGLGASASRTSLTSQTSFPKPNMSKSRSRLTSSPEFHSGDGYFALRRPRSNSKPSSNMGGNTTPRTPDERASMNIGFSISHYPTSPGRRRRTSLTGGGSGGSPTFRTAVSPTSALLGVRPEVHDDFHAW</sequence>
<evidence type="ECO:0000256" key="2">
    <source>
        <dbReference type="SAM" id="Phobius"/>
    </source>
</evidence>
<keyword evidence="2" id="KW-0812">Transmembrane</keyword>
<accession>A0A443HYY2</accession>
<feature type="compositionally biased region" description="Polar residues" evidence="1">
    <location>
        <begin position="279"/>
        <end position="307"/>
    </location>
</feature>
<feature type="compositionally biased region" description="Polar residues" evidence="1">
    <location>
        <begin position="242"/>
        <end position="269"/>
    </location>
</feature>
<dbReference type="RefSeq" id="XP_028486694.1">
    <property type="nucleotide sequence ID" value="XM_028626223.1"/>
</dbReference>
<dbReference type="Proteomes" id="UP000283841">
    <property type="component" value="Unassembled WGS sequence"/>
</dbReference>
<keyword evidence="2" id="KW-0472">Membrane</keyword>
<keyword evidence="4" id="KW-1185">Reference proteome</keyword>
<feature type="region of interest" description="Disordered" evidence="1">
    <location>
        <begin position="209"/>
        <end position="380"/>
    </location>
</feature>
<feature type="transmembrane region" description="Helical" evidence="2">
    <location>
        <begin position="38"/>
        <end position="59"/>
    </location>
</feature>
<evidence type="ECO:0000313" key="3">
    <source>
        <dbReference type="EMBL" id="RWQ97049.1"/>
    </source>
</evidence>
<keyword evidence="2" id="KW-1133">Transmembrane helix</keyword>
<organism evidence="3 4">
    <name type="scientific">Byssochlamys spectabilis</name>
    <name type="common">Paecilomyces variotii</name>
    <dbReference type="NCBI Taxonomy" id="264951"/>
    <lineage>
        <taxon>Eukaryota</taxon>
        <taxon>Fungi</taxon>
        <taxon>Dikarya</taxon>
        <taxon>Ascomycota</taxon>
        <taxon>Pezizomycotina</taxon>
        <taxon>Eurotiomycetes</taxon>
        <taxon>Eurotiomycetidae</taxon>
        <taxon>Eurotiales</taxon>
        <taxon>Thermoascaceae</taxon>
        <taxon>Paecilomyces</taxon>
    </lineage>
</organism>